<proteinExistence type="predicted"/>
<dbReference type="EMBL" id="JAHBMH010000073">
    <property type="protein sequence ID" value="KAK1933394.1"/>
    <property type="molecule type" value="Genomic_DNA"/>
</dbReference>
<dbReference type="PROSITE" id="PS50011">
    <property type="entry name" value="PROTEIN_KINASE_DOM"/>
    <property type="match status" value="1"/>
</dbReference>
<dbReference type="PANTHER" id="PTHR44167">
    <property type="entry name" value="OVARIAN-SPECIFIC SERINE/THREONINE-PROTEIN KINASE LOK-RELATED"/>
    <property type="match status" value="1"/>
</dbReference>
<dbReference type="AlphaFoldDB" id="A0AAD9G7N4"/>
<dbReference type="InterPro" id="IPR011009">
    <property type="entry name" value="Kinase-like_dom_sf"/>
</dbReference>
<organism evidence="2 3">
    <name type="scientific">Babesia divergens</name>
    <dbReference type="NCBI Taxonomy" id="32595"/>
    <lineage>
        <taxon>Eukaryota</taxon>
        <taxon>Sar</taxon>
        <taxon>Alveolata</taxon>
        <taxon>Apicomplexa</taxon>
        <taxon>Aconoidasida</taxon>
        <taxon>Piroplasmida</taxon>
        <taxon>Babesiidae</taxon>
        <taxon>Babesia</taxon>
    </lineage>
</organism>
<dbReference type="GO" id="GO:0005634">
    <property type="term" value="C:nucleus"/>
    <property type="evidence" value="ECO:0007669"/>
    <property type="project" value="TreeGrafter"/>
</dbReference>
<dbReference type="GO" id="GO:0005737">
    <property type="term" value="C:cytoplasm"/>
    <property type="evidence" value="ECO:0007669"/>
    <property type="project" value="TreeGrafter"/>
</dbReference>
<sequence length="561" mass="63292">MDCSECDAAEVKCLTWIRDDEQGFPGASLSQSTHFMSPVCKRRSHMGVRRDVGDGRFASLSYSPSSLAYRVRKVRYGNECQNGDGLQVTCRCGDFDSHSRMLRSSRCNGSGDVCCSCPKVDHRSLVSHKLCTAYNATAPSSNKGTVATHVQWPPSALEVLHDPENYVEVNFADYRPLYDKIGPVLFQTSLVEGLKSNSAELRLFNDSSAILISQNSTQRVVYNAYWLPKLFPKIALKVAVKSVKDYNLRDGRSIKREIGCHLYIYQKLIGTSRSAGTLSPIAIDDWPTSELLGYYLDKKNPGMSVLVTRKLFGPDFFDIIRSECSPRFSSKNTPLYELNKLDWCIIALERVAQLYELGIRHNDLKPDNIVLDMYESNGVKRVDVKVIDLGAASMEGTKEFTGGTSWYESPEQKLLEFYTKKHHNIKRAQTIAIDRASDAWGIGQSVIEVLLGRRMVDHMCPPQGSGPPELIDPPQKIDEKASDPLWWNCDEYWTIPPQAWLERIRSVLQLDSPTQKFPICAKAARYVFDKIMRVDPRERASVRSVAEGLRRLVKGEIAKRI</sequence>
<comment type="caution">
    <text evidence="2">The sequence shown here is derived from an EMBL/GenBank/DDBJ whole genome shotgun (WGS) entry which is preliminary data.</text>
</comment>
<dbReference type="GO" id="GO:0005524">
    <property type="term" value="F:ATP binding"/>
    <property type="evidence" value="ECO:0007669"/>
    <property type="project" value="InterPro"/>
</dbReference>
<dbReference type="Gene3D" id="1.10.510.10">
    <property type="entry name" value="Transferase(Phosphotransferase) domain 1"/>
    <property type="match status" value="1"/>
</dbReference>
<dbReference type="Pfam" id="PF00069">
    <property type="entry name" value="Pkinase"/>
    <property type="match status" value="1"/>
</dbReference>
<keyword evidence="3" id="KW-1185">Reference proteome</keyword>
<dbReference type="InterPro" id="IPR000719">
    <property type="entry name" value="Prot_kinase_dom"/>
</dbReference>
<dbReference type="PROSITE" id="PS00108">
    <property type="entry name" value="PROTEIN_KINASE_ST"/>
    <property type="match status" value="1"/>
</dbReference>
<dbReference type="PANTHER" id="PTHR44167:SF24">
    <property type="entry name" value="SERINE_THREONINE-PROTEIN KINASE CHK2"/>
    <property type="match status" value="1"/>
</dbReference>
<reference evidence="2" key="1">
    <citation type="journal article" date="2014" name="Nucleic Acids Res.">
        <title>The evolutionary dynamics of variant antigen genes in Babesia reveal a history of genomic innovation underlying host-parasite interaction.</title>
        <authorList>
            <person name="Jackson A.P."/>
            <person name="Otto T.D."/>
            <person name="Darby A."/>
            <person name="Ramaprasad A."/>
            <person name="Xia D."/>
            <person name="Echaide I.E."/>
            <person name="Farber M."/>
            <person name="Gahlot S."/>
            <person name="Gamble J."/>
            <person name="Gupta D."/>
            <person name="Gupta Y."/>
            <person name="Jackson L."/>
            <person name="Malandrin L."/>
            <person name="Malas T.B."/>
            <person name="Moussa E."/>
            <person name="Nair M."/>
            <person name="Reid A.J."/>
            <person name="Sanders M."/>
            <person name="Sharma J."/>
            <person name="Tracey A."/>
            <person name="Quail M.A."/>
            <person name="Weir W."/>
            <person name="Wastling J.M."/>
            <person name="Hall N."/>
            <person name="Willadsen P."/>
            <person name="Lingelbach K."/>
            <person name="Shiels B."/>
            <person name="Tait A."/>
            <person name="Berriman M."/>
            <person name="Allred D.R."/>
            <person name="Pain A."/>
        </authorList>
    </citation>
    <scope>NUCLEOTIDE SEQUENCE</scope>
    <source>
        <strain evidence="2">1802A</strain>
    </source>
</reference>
<dbReference type="Proteomes" id="UP001195914">
    <property type="component" value="Unassembled WGS sequence"/>
</dbReference>
<reference evidence="2" key="2">
    <citation type="submission" date="2021-05" db="EMBL/GenBank/DDBJ databases">
        <authorList>
            <person name="Pain A."/>
        </authorList>
    </citation>
    <scope>NUCLEOTIDE SEQUENCE</scope>
    <source>
        <strain evidence="2">1802A</strain>
    </source>
</reference>
<evidence type="ECO:0000313" key="3">
    <source>
        <dbReference type="Proteomes" id="UP001195914"/>
    </source>
</evidence>
<dbReference type="SUPFAM" id="SSF56112">
    <property type="entry name" value="Protein kinase-like (PK-like)"/>
    <property type="match status" value="1"/>
</dbReference>
<gene>
    <name evidence="2" type="ORF">X943_003475</name>
</gene>
<dbReference type="InterPro" id="IPR008271">
    <property type="entry name" value="Ser/Thr_kinase_AS"/>
</dbReference>
<dbReference type="GO" id="GO:0004674">
    <property type="term" value="F:protein serine/threonine kinase activity"/>
    <property type="evidence" value="ECO:0007669"/>
    <property type="project" value="TreeGrafter"/>
</dbReference>
<evidence type="ECO:0000313" key="2">
    <source>
        <dbReference type="EMBL" id="KAK1933394.1"/>
    </source>
</evidence>
<feature type="domain" description="Protein kinase" evidence="1">
    <location>
        <begin position="175"/>
        <end position="553"/>
    </location>
</feature>
<dbReference type="GO" id="GO:0044773">
    <property type="term" value="P:mitotic DNA damage checkpoint signaling"/>
    <property type="evidence" value="ECO:0007669"/>
    <property type="project" value="TreeGrafter"/>
</dbReference>
<accession>A0AAD9G7N4</accession>
<evidence type="ECO:0000259" key="1">
    <source>
        <dbReference type="PROSITE" id="PS50011"/>
    </source>
</evidence>
<protein>
    <recommendedName>
        <fullName evidence="1">Protein kinase domain-containing protein</fullName>
    </recommendedName>
</protein>
<name>A0AAD9G7N4_BABDI</name>
<dbReference type="SMART" id="SM00220">
    <property type="entry name" value="S_TKc"/>
    <property type="match status" value="1"/>
</dbReference>